<proteinExistence type="predicted"/>
<dbReference type="AlphaFoldDB" id="A0A9P9IS13"/>
<protein>
    <recommendedName>
        <fullName evidence="2">Apple domain-containing protein</fullName>
    </recommendedName>
</protein>
<keyword evidence="4" id="KW-1185">Reference proteome</keyword>
<feature type="domain" description="Apple" evidence="2">
    <location>
        <begin position="78"/>
        <end position="154"/>
    </location>
</feature>
<evidence type="ECO:0000313" key="4">
    <source>
        <dbReference type="Proteomes" id="UP000738349"/>
    </source>
</evidence>
<dbReference type="EMBL" id="JAGMUV010000018">
    <property type="protein sequence ID" value="KAH7129065.1"/>
    <property type="molecule type" value="Genomic_DNA"/>
</dbReference>
<dbReference type="PROSITE" id="PS50948">
    <property type="entry name" value="PAN"/>
    <property type="match status" value="1"/>
</dbReference>
<evidence type="ECO:0000313" key="3">
    <source>
        <dbReference type="EMBL" id="KAH7129065.1"/>
    </source>
</evidence>
<dbReference type="Proteomes" id="UP000738349">
    <property type="component" value="Unassembled WGS sequence"/>
</dbReference>
<gene>
    <name evidence="3" type="ORF">EDB81DRAFT_138713</name>
</gene>
<feature type="region of interest" description="Disordered" evidence="1">
    <location>
        <begin position="1"/>
        <end position="30"/>
    </location>
</feature>
<dbReference type="InterPro" id="IPR003609">
    <property type="entry name" value="Pan_app"/>
</dbReference>
<organism evidence="3 4">
    <name type="scientific">Dactylonectria macrodidyma</name>
    <dbReference type="NCBI Taxonomy" id="307937"/>
    <lineage>
        <taxon>Eukaryota</taxon>
        <taxon>Fungi</taxon>
        <taxon>Dikarya</taxon>
        <taxon>Ascomycota</taxon>
        <taxon>Pezizomycotina</taxon>
        <taxon>Sordariomycetes</taxon>
        <taxon>Hypocreomycetidae</taxon>
        <taxon>Hypocreales</taxon>
        <taxon>Nectriaceae</taxon>
        <taxon>Dactylonectria</taxon>
    </lineage>
</organism>
<name>A0A9P9IS13_9HYPO</name>
<evidence type="ECO:0000256" key="1">
    <source>
        <dbReference type="SAM" id="MobiDB-lite"/>
    </source>
</evidence>
<dbReference type="OrthoDB" id="5055220at2759"/>
<sequence length="158" mass="17226">NNFRPSFVRSTSTIPTNTNQPKPLFTDSNSNQPKMVSSKFIATLAVAFAFSGVQATPVGITPRSATCSYSPLDASLSCGRGGYLLPNAPELSKHSITASTAEECASACYDIGPCYVFTYSDSGSCRFFIQYMREANDFMFTDITPETNYYDIDCFSCV</sequence>
<comment type="caution">
    <text evidence="3">The sequence shown here is derived from an EMBL/GenBank/DDBJ whole genome shotgun (WGS) entry which is preliminary data.</text>
</comment>
<evidence type="ECO:0000259" key="2">
    <source>
        <dbReference type="PROSITE" id="PS50948"/>
    </source>
</evidence>
<accession>A0A9P9IS13</accession>
<feature type="non-terminal residue" evidence="3">
    <location>
        <position position="1"/>
    </location>
</feature>
<reference evidence="3" key="1">
    <citation type="journal article" date="2021" name="Nat. Commun.">
        <title>Genetic determinants of endophytism in the Arabidopsis root mycobiome.</title>
        <authorList>
            <person name="Mesny F."/>
            <person name="Miyauchi S."/>
            <person name="Thiergart T."/>
            <person name="Pickel B."/>
            <person name="Atanasova L."/>
            <person name="Karlsson M."/>
            <person name="Huettel B."/>
            <person name="Barry K.W."/>
            <person name="Haridas S."/>
            <person name="Chen C."/>
            <person name="Bauer D."/>
            <person name="Andreopoulos W."/>
            <person name="Pangilinan J."/>
            <person name="LaButti K."/>
            <person name="Riley R."/>
            <person name="Lipzen A."/>
            <person name="Clum A."/>
            <person name="Drula E."/>
            <person name="Henrissat B."/>
            <person name="Kohler A."/>
            <person name="Grigoriev I.V."/>
            <person name="Martin F.M."/>
            <person name="Hacquard S."/>
        </authorList>
    </citation>
    <scope>NUCLEOTIDE SEQUENCE</scope>
    <source>
        <strain evidence="3">MPI-CAGE-AT-0147</strain>
    </source>
</reference>